<feature type="transmembrane region" description="Helical" evidence="1">
    <location>
        <begin position="837"/>
        <end position="860"/>
    </location>
</feature>
<feature type="transmembrane region" description="Helical" evidence="1">
    <location>
        <begin position="388"/>
        <end position="407"/>
    </location>
</feature>
<accession>A0A1I2YHV9</accession>
<feature type="transmembrane region" description="Helical" evidence="1">
    <location>
        <begin position="523"/>
        <end position="542"/>
    </location>
</feature>
<feature type="transmembrane region" description="Helical" evidence="1">
    <location>
        <begin position="867"/>
        <end position="887"/>
    </location>
</feature>
<feature type="transmembrane region" description="Helical" evidence="1">
    <location>
        <begin position="433"/>
        <end position="453"/>
    </location>
</feature>
<dbReference type="GO" id="GO:0042910">
    <property type="term" value="F:xenobiotic transmembrane transporter activity"/>
    <property type="evidence" value="ECO:0007669"/>
    <property type="project" value="TreeGrafter"/>
</dbReference>
<dbReference type="OrthoDB" id="9807350at2"/>
<feature type="transmembrane region" description="Helical" evidence="1">
    <location>
        <begin position="339"/>
        <end position="355"/>
    </location>
</feature>
<dbReference type="SUPFAM" id="SSF82693">
    <property type="entry name" value="Multidrug efflux transporter AcrB pore domain, PN1, PN2, PC1 and PC2 subdomains"/>
    <property type="match status" value="3"/>
</dbReference>
<organism evidence="2 3">
    <name type="scientific">Paracoccus aminovorans</name>
    <dbReference type="NCBI Taxonomy" id="34004"/>
    <lineage>
        <taxon>Bacteria</taxon>
        <taxon>Pseudomonadati</taxon>
        <taxon>Pseudomonadota</taxon>
        <taxon>Alphaproteobacteria</taxon>
        <taxon>Rhodobacterales</taxon>
        <taxon>Paracoccaceae</taxon>
        <taxon>Paracoccus</taxon>
    </lineage>
</organism>
<dbReference type="InterPro" id="IPR001036">
    <property type="entry name" value="Acrflvin-R"/>
</dbReference>
<sequence>MNFSAWSIRQPVPAIALFLVLVMVGLYSFSRLAVTAMPNIDLPLVSVVVGQPGAAPSELTRQVIQPIEDSIASITGVRHITSAAMDSSARIYVEFELETDTDRAVNDVKDAVANVRADLPESVIEPLIHRIDVSGMAILTYAVSDPGKSIEQLSDFVDDVVARDLSTVKGVASITRIGGADRQINVELDPARIQAFGLTAAEISEQLRAKNIDLGGGRGDLAGTEYSIRALGSAGDVARLAETPILIGGGAAGGRTVRLDQLGSVRDGASEERKFALLDGQPVVAFGVFRASGESDLEAGDGAKARIAEIEKRNPGTRIQLIDDATSYTSNSYHSTMDTLYEGAALAVVVVFLFLRNWRATLIAAVALPLSIIPTFFVMQMLGFTLNGISLLAITLVTGILVDDAIVEIENIVRHINMGVPAYDASMEAANEIGLTVIAISFSIVAVFAPVSFMGGIPGQYFKQFGLTVAVSVLFSLLVARLITPMLGAYLLRDNTRLREERDGPVLRGLMAVLGWTLRHRGLTLLAGLGIFALSIFSATLLPTEFIPAQDVGRSQVSIELPPGATPRETEAASRMVSERIRAVPEVRSVFVNGGEDDVAKAKLMVNYGPKHERERSSFVIEDELKRDLAQIPDLRIDFQNEEGNADLSISVLGDSEDGAAEAAERLMAAMKTLPELEGVSSSASLQRPEIQIHPRPEVAAQLGVTASALATTLRVATLGDTESNLAKFNTGDKQVPIMVRLDQDARRDLMTVRNLRVPSSAGQLPLEAVADVSISAGATEIGRYDRRYQTTVSGNLAGGALLGPVNAKVAGLQQGIELPAGTEIKPSGDAEIMAEVFQAFTVAMISGVVLTYVVLVLLFHNFVTPVSILMSLPLAIGGAILALFLTGNSISMSVVIGFLMLMGIVTKNAIMLVEFAVTAIDRGIEKRAAILDAVHKRARPIVMTTIAMTAGMVPSAIGTGEGAEFSAPMAIAVIGGLLLSTLLSLLFVPSLFSVVHGGQVRIGRWLVRRIGLNSAPKPAGE</sequence>
<evidence type="ECO:0000313" key="2">
    <source>
        <dbReference type="EMBL" id="SFH25192.1"/>
    </source>
</evidence>
<dbReference type="SUPFAM" id="SSF82866">
    <property type="entry name" value="Multidrug efflux transporter AcrB transmembrane domain"/>
    <property type="match status" value="2"/>
</dbReference>
<dbReference type="Proteomes" id="UP000183635">
    <property type="component" value="Unassembled WGS sequence"/>
</dbReference>
<evidence type="ECO:0000256" key="1">
    <source>
        <dbReference type="SAM" id="Phobius"/>
    </source>
</evidence>
<keyword evidence="3" id="KW-1185">Reference proteome</keyword>
<dbReference type="InterPro" id="IPR027463">
    <property type="entry name" value="AcrB_DN_DC_subdom"/>
</dbReference>
<reference evidence="2 3" key="1">
    <citation type="submission" date="2016-10" db="EMBL/GenBank/DDBJ databases">
        <authorList>
            <person name="de Groot N.N."/>
        </authorList>
    </citation>
    <scope>NUCLEOTIDE SEQUENCE [LARGE SCALE GENOMIC DNA]</scope>
    <source>
        <strain evidence="2 3">DSM 8537</strain>
    </source>
</reference>
<protein>
    <submittedName>
        <fullName evidence="2">Hydrophobic/amphiphilic exporter-1, HAE1 family</fullName>
    </submittedName>
</protein>
<dbReference type="Gene3D" id="3.30.2090.10">
    <property type="entry name" value="Multidrug efflux transporter AcrB TolC docking domain, DN and DC subdomains"/>
    <property type="match status" value="2"/>
</dbReference>
<feature type="transmembrane region" description="Helical" evidence="1">
    <location>
        <begin position="12"/>
        <end position="30"/>
    </location>
</feature>
<dbReference type="PANTHER" id="PTHR32063:SF77">
    <property type="entry name" value="ACR FAMILY TRANSPORT PROTEIN"/>
    <property type="match status" value="1"/>
</dbReference>
<dbReference type="STRING" id="34004.SAMN04488021_10485"/>
<keyword evidence="1" id="KW-0472">Membrane</keyword>
<dbReference type="GO" id="GO:0005886">
    <property type="term" value="C:plasma membrane"/>
    <property type="evidence" value="ECO:0007669"/>
    <property type="project" value="TreeGrafter"/>
</dbReference>
<feature type="transmembrane region" description="Helical" evidence="1">
    <location>
        <begin position="362"/>
        <end position="382"/>
    </location>
</feature>
<dbReference type="RefSeq" id="WP_074966365.1">
    <property type="nucleotide sequence ID" value="NZ_CBCRYP010000013.1"/>
</dbReference>
<dbReference type="Gene3D" id="3.30.70.1430">
    <property type="entry name" value="Multidrug efflux transporter AcrB pore domain"/>
    <property type="match status" value="2"/>
</dbReference>
<dbReference type="AlphaFoldDB" id="A0A1I2YHV9"/>
<dbReference type="Gene3D" id="3.30.70.1440">
    <property type="entry name" value="Multidrug efflux transporter AcrB pore domain"/>
    <property type="match status" value="1"/>
</dbReference>
<keyword evidence="1" id="KW-1133">Transmembrane helix</keyword>
<feature type="transmembrane region" description="Helical" evidence="1">
    <location>
        <begin position="939"/>
        <end position="958"/>
    </location>
</feature>
<evidence type="ECO:0000313" key="3">
    <source>
        <dbReference type="Proteomes" id="UP000183635"/>
    </source>
</evidence>
<dbReference type="EMBL" id="FOPU01000004">
    <property type="protein sequence ID" value="SFH25192.1"/>
    <property type="molecule type" value="Genomic_DNA"/>
</dbReference>
<dbReference type="Pfam" id="PF00873">
    <property type="entry name" value="ACR_tran"/>
    <property type="match status" value="1"/>
</dbReference>
<dbReference type="Gene3D" id="3.30.70.1320">
    <property type="entry name" value="Multidrug efflux transporter AcrB pore domain like"/>
    <property type="match status" value="1"/>
</dbReference>
<dbReference type="SUPFAM" id="SSF82714">
    <property type="entry name" value="Multidrug efflux transporter AcrB TolC docking domain, DN and DC subdomains"/>
    <property type="match status" value="2"/>
</dbReference>
<feature type="transmembrane region" description="Helical" evidence="1">
    <location>
        <begin position="465"/>
        <end position="492"/>
    </location>
</feature>
<proteinExistence type="predicted"/>
<feature type="transmembrane region" description="Helical" evidence="1">
    <location>
        <begin position="893"/>
        <end position="918"/>
    </location>
</feature>
<name>A0A1I2YHV9_9RHOB</name>
<keyword evidence="1" id="KW-0812">Transmembrane</keyword>
<dbReference type="PRINTS" id="PR00702">
    <property type="entry name" value="ACRIFLAVINRP"/>
</dbReference>
<feature type="transmembrane region" description="Helical" evidence="1">
    <location>
        <begin position="970"/>
        <end position="996"/>
    </location>
</feature>
<dbReference type="PANTHER" id="PTHR32063">
    <property type="match status" value="1"/>
</dbReference>
<dbReference type="Gene3D" id="1.20.1640.10">
    <property type="entry name" value="Multidrug efflux transporter AcrB transmembrane domain"/>
    <property type="match status" value="2"/>
</dbReference>
<gene>
    <name evidence="2" type="ORF">SAMN04488021_10485</name>
</gene>